<reference evidence="8" key="1">
    <citation type="submission" date="2016-01" db="EMBL/GenBank/DDBJ databases">
        <authorList>
            <person name="Mitreva M."/>
            <person name="Pepin K.H."/>
            <person name="Mihindukulasuriya K.A."/>
            <person name="Fulton R."/>
            <person name="Fronick C."/>
            <person name="O'Laughlin M."/>
            <person name="Miner T."/>
            <person name="Herter B."/>
            <person name="Rosa B.A."/>
            <person name="Cordes M."/>
            <person name="Tomlinson C."/>
            <person name="Wollam A."/>
            <person name="Palsikar V.B."/>
            <person name="Mardis E.R."/>
            <person name="Wilson R.K."/>
        </authorList>
    </citation>
    <scope>NUCLEOTIDE SEQUENCE [LARGE SCALE GENOMIC DNA]</scope>
    <source>
        <strain evidence="8">GED7749B</strain>
    </source>
</reference>
<sequence>MEKHYDVIVVGAGSMGMAAGYFLARQGVKTLLLDAFDPPHTSGSHHGETRIIRHAYGEGRDYVPLVLRAQTLWDELEKASGEKIFAKTGVLSFSPEDHAAFLNEAVESANTYNLPIETMAGVEVEKRWPGISLPAGYRAIYEPDAGVLFPENCIRACRKLAEAKGARLLANTRVTDLKTDGQTVTVVTETGTFTAGKCIVSGGAWNGKLLENLGLNLPLQPVRKTVGWFEADEALFNADVFPAFTMDGYEGTYYGFPSFNGSGVKVGRHDGGQAADPDTMNREFGAYREDEGDIRAFLKTYMRGASGRLKKGKVCLYTHTPDEHFIIDTHPAYPNVAIAAGFSGHGFKFASSVGEMLSQMVLKDNIPHPLPLFSISRPGLGWK</sequence>
<evidence type="ECO:0000256" key="1">
    <source>
        <dbReference type="ARBA" id="ARBA00001974"/>
    </source>
</evidence>
<protein>
    <submittedName>
        <fullName evidence="7">Monomeric sarcosine oxidase</fullName>
    </submittedName>
</protein>
<dbReference type="RefSeq" id="WP_061087227.1">
    <property type="nucleotide sequence ID" value="NZ_KQ955924.1"/>
</dbReference>
<keyword evidence="4" id="KW-0560">Oxidoreductase</keyword>
<comment type="caution">
    <text evidence="7">The sequence shown here is derived from an EMBL/GenBank/DDBJ whole genome shotgun (WGS) entry which is preliminary data.</text>
</comment>
<proteinExistence type="predicted"/>
<dbReference type="SUPFAM" id="SSF51905">
    <property type="entry name" value="FAD/NAD(P)-binding domain"/>
    <property type="match status" value="1"/>
</dbReference>
<keyword evidence="5" id="KW-1133">Transmembrane helix</keyword>
<keyword evidence="3" id="KW-0274">FAD</keyword>
<evidence type="ECO:0000313" key="7">
    <source>
        <dbReference type="EMBL" id="KWZ76939.1"/>
    </source>
</evidence>
<evidence type="ECO:0000256" key="4">
    <source>
        <dbReference type="ARBA" id="ARBA00023002"/>
    </source>
</evidence>
<dbReference type="PANTHER" id="PTHR10961">
    <property type="entry name" value="PEROXISOMAL SARCOSINE OXIDASE"/>
    <property type="match status" value="1"/>
</dbReference>
<feature type="transmembrane region" description="Helical" evidence="5">
    <location>
        <begin position="7"/>
        <end position="24"/>
    </location>
</feature>
<dbReference type="InterPro" id="IPR045170">
    <property type="entry name" value="MTOX"/>
</dbReference>
<evidence type="ECO:0000256" key="5">
    <source>
        <dbReference type="SAM" id="Phobius"/>
    </source>
</evidence>
<keyword evidence="5" id="KW-0812">Transmembrane</keyword>
<evidence type="ECO:0000256" key="3">
    <source>
        <dbReference type="ARBA" id="ARBA00022827"/>
    </source>
</evidence>
<evidence type="ECO:0000259" key="6">
    <source>
        <dbReference type="Pfam" id="PF01266"/>
    </source>
</evidence>
<dbReference type="GO" id="GO:0008115">
    <property type="term" value="F:sarcosine oxidase activity"/>
    <property type="evidence" value="ECO:0007669"/>
    <property type="project" value="TreeGrafter"/>
</dbReference>
<dbReference type="EMBL" id="LRPN01000183">
    <property type="protein sequence ID" value="KWZ76939.1"/>
    <property type="molecule type" value="Genomic_DNA"/>
</dbReference>
<dbReference type="SUPFAM" id="SSF54373">
    <property type="entry name" value="FAD-linked reductases, C-terminal domain"/>
    <property type="match status" value="1"/>
</dbReference>
<evidence type="ECO:0000313" key="8">
    <source>
        <dbReference type="Proteomes" id="UP000070376"/>
    </source>
</evidence>
<dbReference type="Proteomes" id="UP000070376">
    <property type="component" value="Unassembled WGS sequence"/>
</dbReference>
<dbReference type="GO" id="GO:0050660">
    <property type="term" value="F:flavin adenine dinucleotide binding"/>
    <property type="evidence" value="ECO:0007669"/>
    <property type="project" value="InterPro"/>
</dbReference>
<dbReference type="Gene3D" id="3.50.50.60">
    <property type="entry name" value="FAD/NAD(P)-binding domain"/>
    <property type="match status" value="1"/>
</dbReference>
<accession>A0A133KBN7</accession>
<dbReference type="Gene3D" id="3.30.9.10">
    <property type="entry name" value="D-Amino Acid Oxidase, subunit A, domain 2"/>
    <property type="match status" value="1"/>
</dbReference>
<dbReference type="InterPro" id="IPR006076">
    <property type="entry name" value="FAD-dep_OxRdtase"/>
</dbReference>
<dbReference type="PANTHER" id="PTHR10961:SF7">
    <property type="entry name" value="FAD DEPENDENT OXIDOREDUCTASE DOMAIN-CONTAINING PROTEIN"/>
    <property type="match status" value="1"/>
</dbReference>
<dbReference type="AlphaFoldDB" id="A0A133KBN7"/>
<dbReference type="GO" id="GO:0005829">
    <property type="term" value="C:cytosol"/>
    <property type="evidence" value="ECO:0007669"/>
    <property type="project" value="TreeGrafter"/>
</dbReference>
<evidence type="ECO:0000256" key="2">
    <source>
        <dbReference type="ARBA" id="ARBA00022630"/>
    </source>
</evidence>
<name>A0A133KBN7_HEYCO</name>
<dbReference type="PATRIC" id="fig|1398.22.peg.3548"/>
<gene>
    <name evidence="7" type="ORF">HMPREF3213_03539</name>
</gene>
<feature type="domain" description="FAD dependent oxidoreductase" evidence="6">
    <location>
        <begin position="6"/>
        <end position="360"/>
    </location>
</feature>
<organism evidence="7 8">
    <name type="scientific">Heyndrickxia coagulans</name>
    <name type="common">Weizmannia coagulans</name>
    <dbReference type="NCBI Taxonomy" id="1398"/>
    <lineage>
        <taxon>Bacteria</taxon>
        <taxon>Bacillati</taxon>
        <taxon>Bacillota</taxon>
        <taxon>Bacilli</taxon>
        <taxon>Bacillales</taxon>
        <taxon>Bacillaceae</taxon>
        <taxon>Heyndrickxia</taxon>
    </lineage>
</organism>
<keyword evidence="2" id="KW-0285">Flavoprotein</keyword>
<comment type="cofactor">
    <cofactor evidence="1">
        <name>FAD</name>
        <dbReference type="ChEBI" id="CHEBI:57692"/>
    </cofactor>
</comment>
<dbReference type="Pfam" id="PF01266">
    <property type="entry name" value="DAO"/>
    <property type="match status" value="1"/>
</dbReference>
<dbReference type="InterPro" id="IPR036188">
    <property type="entry name" value="FAD/NAD-bd_sf"/>
</dbReference>
<dbReference type="NCBIfam" id="NF008425">
    <property type="entry name" value="PRK11259.1"/>
    <property type="match status" value="1"/>
</dbReference>
<keyword evidence="5" id="KW-0472">Membrane</keyword>